<keyword evidence="2" id="KW-0472">Membrane</keyword>
<sequence length="278" mass="31094">MPRPSRIRKSILLRKPAAPLSTIKLILNNSEDRVEAPIFVGYYLLGRDKECQIRPKSTSIADRHCLLEHRQGLLRVFDLDSRTGTFVNGEKIAPHQWHFLNDDDRLRCGKLEFLICVESIQEFASAEIDDLAQAEESADSDFDSDVFSILEEADSKLESVAKPIQKLGALLNELSDDSGDVARSTIRSLTEEMDDGKKAAIKKPKPQKPLKIPKGKPLKSSKVRAPLLTRVDLSDQESIKMVGSLVLILAAISLFGYQFYKFSSPTPPRIVSEEYDAP</sequence>
<dbReference type="CDD" id="cd00060">
    <property type="entry name" value="FHA"/>
    <property type="match status" value="1"/>
</dbReference>
<dbReference type="AlphaFoldDB" id="A0A517NQW5"/>
<organism evidence="4 5">
    <name type="scientific">Stieleria marina</name>
    <dbReference type="NCBI Taxonomy" id="1930275"/>
    <lineage>
        <taxon>Bacteria</taxon>
        <taxon>Pseudomonadati</taxon>
        <taxon>Planctomycetota</taxon>
        <taxon>Planctomycetia</taxon>
        <taxon>Pirellulales</taxon>
        <taxon>Pirellulaceae</taxon>
        <taxon>Stieleria</taxon>
    </lineage>
</organism>
<evidence type="ECO:0000313" key="4">
    <source>
        <dbReference type="EMBL" id="QDT09514.1"/>
    </source>
</evidence>
<dbReference type="PANTHER" id="PTHR23308">
    <property type="entry name" value="NUCLEAR INHIBITOR OF PROTEIN PHOSPHATASE-1"/>
    <property type="match status" value="1"/>
</dbReference>
<dbReference type="InterPro" id="IPR008984">
    <property type="entry name" value="SMAD_FHA_dom_sf"/>
</dbReference>
<dbReference type="EMBL" id="CP036526">
    <property type="protein sequence ID" value="QDT09514.1"/>
    <property type="molecule type" value="Genomic_DNA"/>
</dbReference>
<feature type="transmembrane region" description="Helical" evidence="2">
    <location>
        <begin position="242"/>
        <end position="260"/>
    </location>
</feature>
<feature type="compositionally biased region" description="Basic residues" evidence="1">
    <location>
        <begin position="199"/>
        <end position="218"/>
    </location>
</feature>
<name>A0A517NQW5_9BACT</name>
<dbReference type="Proteomes" id="UP000319817">
    <property type="component" value="Chromosome"/>
</dbReference>
<keyword evidence="5" id="KW-1185">Reference proteome</keyword>
<dbReference type="InterPro" id="IPR050923">
    <property type="entry name" value="Cell_Proc_Reg/RNA_Proc"/>
</dbReference>
<keyword evidence="2" id="KW-1133">Transmembrane helix</keyword>
<evidence type="ECO:0000313" key="5">
    <source>
        <dbReference type="Proteomes" id="UP000319817"/>
    </source>
</evidence>
<dbReference type="Pfam" id="PF00498">
    <property type="entry name" value="FHA"/>
    <property type="match status" value="1"/>
</dbReference>
<dbReference type="Gene3D" id="2.60.200.20">
    <property type="match status" value="1"/>
</dbReference>
<dbReference type="OrthoDB" id="283378at2"/>
<feature type="region of interest" description="Disordered" evidence="1">
    <location>
        <begin position="193"/>
        <end position="218"/>
    </location>
</feature>
<dbReference type="InterPro" id="IPR000253">
    <property type="entry name" value="FHA_dom"/>
</dbReference>
<evidence type="ECO:0000256" key="1">
    <source>
        <dbReference type="SAM" id="MobiDB-lite"/>
    </source>
</evidence>
<keyword evidence="2" id="KW-0812">Transmembrane</keyword>
<dbReference type="PROSITE" id="PS50006">
    <property type="entry name" value="FHA_DOMAIN"/>
    <property type="match status" value="1"/>
</dbReference>
<dbReference type="SUPFAM" id="SSF49879">
    <property type="entry name" value="SMAD/FHA domain"/>
    <property type="match status" value="1"/>
</dbReference>
<gene>
    <name evidence="4" type="ORF">K239x_14600</name>
</gene>
<reference evidence="4 5" key="1">
    <citation type="submission" date="2019-02" db="EMBL/GenBank/DDBJ databases">
        <title>Deep-cultivation of Planctomycetes and their phenomic and genomic characterization uncovers novel biology.</title>
        <authorList>
            <person name="Wiegand S."/>
            <person name="Jogler M."/>
            <person name="Boedeker C."/>
            <person name="Pinto D."/>
            <person name="Vollmers J."/>
            <person name="Rivas-Marin E."/>
            <person name="Kohn T."/>
            <person name="Peeters S.H."/>
            <person name="Heuer A."/>
            <person name="Rast P."/>
            <person name="Oberbeckmann S."/>
            <person name="Bunk B."/>
            <person name="Jeske O."/>
            <person name="Meyerdierks A."/>
            <person name="Storesund J.E."/>
            <person name="Kallscheuer N."/>
            <person name="Luecker S."/>
            <person name="Lage O.M."/>
            <person name="Pohl T."/>
            <person name="Merkel B.J."/>
            <person name="Hornburger P."/>
            <person name="Mueller R.-W."/>
            <person name="Bruemmer F."/>
            <person name="Labrenz M."/>
            <person name="Spormann A.M."/>
            <person name="Op den Camp H."/>
            <person name="Overmann J."/>
            <person name="Amann R."/>
            <person name="Jetten M.S.M."/>
            <person name="Mascher T."/>
            <person name="Medema M.H."/>
            <person name="Devos D.P."/>
            <person name="Kaster A.-K."/>
            <person name="Ovreas L."/>
            <person name="Rohde M."/>
            <person name="Galperin M.Y."/>
            <person name="Jogler C."/>
        </authorList>
    </citation>
    <scope>NUCLEOTIDE SEQUENCE [LARGE SCALE GENOMIC DNA]</scope>
    <source>
        <strain evidence="4 5">K23_9</strain>
    </source>
</reference>
<protein>
    <submittedName>
        <fullName evidence="4">FHA domain protein</fullName>
    </submittedName>
</protein>
<accession>A0A517NQW5</accession>
<feature type="domain" description="FHA" evidence="3">
    <location>
        <begin position="43"/>
        <end position="92"/>
    </location>
</feature>
<dbReference type="SMART" id="SM00240">
    <property type="entry name" value="FHA"/>
    <property type="match status" value="1"/>
</dbReference>
<proteinExistence type="predicted"/>
<evidence type="ECO:0000256" key="2">
    <source>
        <dbReference type="SAM" id="Phobius"/>
    </source>
</evidence>
<evidence type="ECO:0000259" key="3">
    <source>
        <dbReference type="PROSITE" id="PS50006"/>
    </source>
</evidence>